<name>U3ADW9_9RHOB</name>
<evidence type="ECO:0000313" key="2">
    <source>
        <dbReference type="Proteomes" id="UP000016566"/>
    </source>
</evidence>
<comment type="caution">
    <text evidence="1">The sequence shown here is derived from an EMBL/GenBank/DDBJ whole genome shotgun (WGS) entry which is preliminary data.</text>
</comment>
<reference evidence="1" key="1">
    <citation type="journal article" date="2013" name="Genome Announc.">
        <title>Draft Genome Sequence of Loktanella cinnabarina LL-001T, Isolated from Deep-Sea Floor Sediment.</title>
        <authorList>
            <person name="Nishi S."/>
            <person name="Tsubouchi T."/>
            <person name="Takaki Y."/>
            <person name="Koyanagi R."/>
            <person name="Satoh N."/>
            <person name="Maruyama T."/>
            <person name="Hatada Y."/>
        </authorList>
    </citation>
    <scope>NUCLEOTIDE SEQUENCE [LARGE SCALE GENOMIC DNA]</scope>
    <source>
        <strain evidence="1">LL-001</strain>
    </source>
</reference>
<sequence>MSEMTRAELERELRLLRRFIRRRLGHAKISRVLAGDLETTALTSEERAIWSKRFLAQMSEPGPEEEAYYDELRESGKVVGLDPPGEPDMEA</sequence>
<evidence type="ECO:0000313" key="1">
    <source>
        <dbReference type="EMBL" id="GAD55864.1"/>
    </source>
</evidence>
<dbReference type="EMBL" id="BATB01000022">
    <property type="protein sequence ID" value="GAD55864.1"/>
    <property type="molecule type" value="Genomic_DNA"/>
</dbReference>
<gene>
    <name evidence="1" type="ORF">MBELCI_1916</name>
</gene>
<dbReference type="AlphaFoldDB" id="U3ADW9"/>
<protein>
    <submittedName>
        <fullName evidence="1">Uncharacterized protein</fullName>
    </submittedName>
</protein>
<accession>U3ADW9</accession>
<keyword evidence="2" id="KW-1185">Reference proteome</keyword>
<dbReference type="Proteomes" id="UP000016566">
    <property type="component" value="Unassembled WGS sequence"/>
</dbReference>
<proteinExistence type="predicted"/>
<organism evidence="1 2">
    <name type="scientific">Limimaricola cinnabarinus LL-001</name>
    <dbReference type="NCBI Taxonomy" id="1337093"/>
    <lineage>
        <taxon>Bacteria</taxon>
        <taxon>Pseudomonadati</taxon>
        <taxon>Pseudomonadota</taxon>
        <taxon>Alphaproteobacteria</taxon>
        <taxon>Rhodobacterales</taxon>
        <taxon>Paracoccaceae</taxon>
        <taxon>Limimaricola</taxon>
    </lineage>
</organism>